<dbReference type="FunFam" id="3.40.1440.10:FF:000001">
    <property type="entry name" value="UvrABC system protein C"/>
    <property type="match status" value="1"/>
</dbReference>
<dbReference type="Pfam" id="PF08459">
    <property type="entry name" value="UvrC_RNaseH_dom"/>
    <property type="match status" value="1"/>
</dbReference>
<proteinExistence type="predicted"/>
<keyword evidence="1" id="KW-0963">Cytoplasm</keyword>
<name>A0A1F4V2W2_UNCKA</name>
<dbReference type="InterPro" id="IPR050066">
    <property type="entry name" value="UvrABC_protein_C"/>
</dbReference>
<evidence type="ECO:0000256" key="2">
    <source>
        <dbReference type="ARBA" id="ARBA00022763"/>
    </source>
</evidence>
<evidence type="ECO:0000313" key="10">
    <source>
        <dbReference type="Proteomes" id="UP000177371"/>
    </source>
</evidence>
<keyword evidence="3" id="KW-0228">DNA excision</keyword>
<evidence type="ECO:0000259" key="7">
    <source>
        <dbReference type="PROSITE" id="PS50164"/>
    </source>
</evidence>
<dbReference type="GO" id="GO:0006289">
    <property type="term" value="P:nucleotide-excision repair"/>
    <property type="evidence" value="ECO:0007669"/>
    <property type="project" value="InterPro"/>
</dbReference>
<accession>A0A1F4V2W2</accession>
<dbReference type="Gene3D" id="4.10.860.10">
    <property type="entry name" value="UVR domain"/>
    <property type="match status" value="1"/>
</dbReference>
<dbReference type="GO" id="GO:0009380">
    <property type="term" value="C:excinuclease repair complex"/>
    <property type="evidence" value="ECO:0007669"/>
    <property type="project" value="TreeGrafter"/>
</dbReference>
<dbReference type="Gene3D" id="3.40.1440.10">
    <property type="entry name" value="GIY-YIG endonuclease"/>
    <property type="match status" value="1"/>
</dbReference>
<dbReference type="PROSITE" id="PS50151">
    <property type="entry name" value="UVR"/>
    <property type="match status" value="1"/>
</dbReference>
<evidence type="ECO:0000256" key="5">
    <source>
        <dbReference type="ARBA" id="ARBA00023204"/>
    </source>
</evidence>
<keyword evidence="4" id="KW-0267">Excision nuclease</keyword>
<dbReference type="InterPro" id="IPR047296">
    <property type="entry name" value="GIY-YIG_UvrC_Cho"/>
</dbReference>
<dbReference type="Gene3D" id="3.30.420.340">
    <property type="entry name" value="UvrC, RNAse H endonuclease domain"/>
    <property type="match status" value="1"/>
</dbReference>
<protein>
    <recommendedName>
        <fullName evidence="11">Excinuclease ABC subunit C</fullName>
    </recommendedName>
</protein>
<dbReference type="Pfam" id="PF01541">
    <property type="entry name" value="GIY-YIG"/>
    <property type="match status" value="1"/>
</dbReference>
<comment type="caution">
    <text evidence="9">The sequence shown here is derived from an EMBL/GenBank/DDBJ whole genome shotgun (WGS) entry which is preliminary data.</text>
</comment>
<dbReference type="GO" id="GO:0009381">
    <property type="term" value="F:excinuclease ABC activity"/>
    <property type="evidence" value="ECO:0007669"/>
    <property type="project" value="InterPro"/>
</dbReference>
<dbReference type="EMBL" id="MEUT01000017">
    <property type="protein sequence ID" value="OGC51566.1"/>
    <property type="molecule type" value="Genomic_DNA"/>
</dbReference>
<dbReference type="InterPro" id="IPR035901">
    <property type="entry name" value="GIY-YIG_endonuc_sf"/>
</dbReference>
<dbReference type="InterPro" id="IPR000305">
    <property type="entry name" value="GIY-YIG_endonuc"/>
</dbReference>
<evidence type="ECO:0000256" key="1">
    <source>
        <dbReference type="ARBA" id="ARBA00022490"/>
    </source>
</evidence>
<sequence length="448" mass="52239">MNDTLINKVKELPHRPGVYIYRDIENEVIYVGKAKDLKNRVGSYFLENLDPSSKTYALVSKINSLSVIEVTTEFEALLLETSLIKKYRPKYNIIMKDDKSYLYIVVRNEKVSYENNIFTVPKIITERESDIHIKDKVYGPYPDSSTAKYILRTLRKIIPFRDCNKTKFKRYQYLGNPCLYGHMGLCQAPCINKNSLTEYKKNIKRVQNILSGESKRLVKNIKKEMDRNAKIFNFEEAAKYRDLLNRFTYITQSFKTAQTYIENPYFTEDIANRALDDISKFIPNIKLPLERIECYDISNILGKEAVGSMVVATKGKIDKSQYRRFRIKFKSTSDDFEMMREVLRRRFSRSMSESVKNKWVMPDLIILDGGKGQVSAGQEVLTEKKLEVPLVGIAKKFETVVFVNNGEFQEIVPEKESEGLRLIQRLRDEAHRFAQAYHHKLRLKNISG</sequence>
<dbReference type="PANTHER" id="PTHR30562">
    <property type="entry name" value="UVRC/OXIDOREDUCTASE"/>
    <property type="match status" value="1"/>
</dbReference>
<dbReference type="Proteomes" id="UP000177371">
    <property type="component" value="Unassembled WGS sequence"/>
</dbReference>
<dbReference type="SMART" id="SM00465">
    <property type="entry name" value="GIYc"/>
    <property type="match status" value="1"/>
</dbReference>
<dbReference type="AlphaFoldDB" id="A0A1F4V2W2"/>
<organism evidence="9 10">
    <name type="scientific">candidate division WWE3 bacterium RBG_16_37_10</name>
    <dbReference type="NCBI Taxonomy" id="1802610"/>
    <lineage>
        <taxon>Bacteria</taxon>
        <taxon>Katanobacteria</taxon>
    </lineage>
</organism>
<dbReference type="Pfam" id="PF02151">
    <property type="entry name" value="UVR"/>
    <property type="match status" value="1"/>
</dbReference>
<feature type="domain" description="UvrC family homology region profile" evidence="8">
    <location>
        <begin position="284"/>
        <end position="381"/>
    </location>
</feature>
<evidence type="ECO:0000256" key="3">
    <source>
        <dbReference type="ARBA" id="ARBA00022769"/>
    </source>
</evidence>
<gene>
    <name evidence="9" type="ORF">A2W32_03880</name>
</gene>
<dbReference type="STRING" id="1802610.A2W32_03880"/>
<dbReference type="InterPro" id="IPR038476">
    <property type="entry name" value="UvrC_RNase_H_dom_sf"/>
</dbReference>
<reference evidence="9 10" key="1">
    <citation type="journal article" date="2016" name="Nat. Commun.">
        <title>Thousands of microbial genomes shed light on interconnected biogeochemical processes in an aquifer system.</title>
        <authorList>
            <person name="Anantharaman K."/>
            <person name="Brown C.T."/>
            <person name="Hug L.A."/>
            <person name="Sharon I."/>
            <person name="Castelle C.J."/>
            <person name="Probst A.J."/>
            <person name="Thomas B.C."/>
            <person name="Singh A."/>
            <person name="Wilkins M.J."/>
            <person name="Karaoz U."/>
            <person name="Brodie E.L."/>
            <person name="Williams K.H."/>
            <person name="Hubbard S.S."/>
            <person name="Banfield J.F."/>
        </authorList>
    </citation>
    <scope>NUCLEOTIDE SEQUENCE [LARGE SCALE GENOMIC DNA]</scope>
</reference>
<keyword evidence="5" id="KW-0234">DNA repair</keyword>
<evidence type="ECO:0000259" key="6">
    <source>
        <dbReference type="PROSITE" id="PS50151"/>
    </source>
</evidence>
<evidence type="ECO:0008006" key="11">
    <source>
        <dbReference type="Google" id="ProtNLM"/>
    </source>
</evidence>
<dbReference type="SUPFAM" id="SSF46600">
    <property type="entry name" value="C-terminal UvrC-binding domain of UvrB"/>
    <property type="match status" value="1"/>
</dbReference>
<feature type="domain" description="UVR" evidence="6">
    <location>
        <begin position="215"/>
        <end position="250"/>
    </location>
</feature>
<dbReference type="CDD" id="cd10434">
    <property type="entry name" value="GIY-YIG_UvrC_Cho"/>
    <property type="match status" value="1"/>
</dbReference>
<evidence type="ECO:0000256" key="4">
    <source>
        <dbReference type="ARBA" id="ARBA00022881"/>
    </source>
</evidence>
<dbReference type="SUPFAM" id="SSF82771">
    <property type="entry name" value="GIY-YIG endonuclease"/>
    <property type="match status" value="1"/>
</dbReference>
<dbReference type="PROSITE" id="PS50165">
    <property type="entry name" value="UVRC"/>
    <property type="match status" value="1"/>
</dbReference>
<evidence type="ECO:0000313" key="9">
    <source>
        <dbReference type="EMBL" id="OGC51566.1"/>
    </source>
</evidence>
<dbReference type="InterPro" id="IPR001943">
    <property type="entry name" value="UVR_dom"/>
</dbReference>
<dbReference type="InterPro" id="IPR001162">
    <property type="entry name" value="UvrC_RNase_H_dom"/>
</dbReference>
<feature type="domain" description="GIY-YIG" evidence="7">
    <location>
        <begin position="14"/>
        <end position="93"/>
    </location>
</feature>
<dbReference type="PROSITE" id="PS50164">
    <property type="entry name" value="GIY_YIG"/>
    <property type="match status" value="1"/>
</dbReference>
<dbReference type="InterPro" id="IPR036876">
    <property type="entry name" value="UVR_dom_sf"/>
</dbReference>
<dbReference type="PANTHER" id="PTHR30562:SF1">
    <property type="entry name" value="UVRABC SYSTEM PROTEIN C"/>
    <property type="match status" value="1"/>
</dbReference>
<keyword evidence="2" id="KW-0227">DNA damage</keyword>
<evidence type="ECO:0000259" key="8">
    <source>
        <dbReference type="PROSITE" id="PS50165"/>
    </source>
</evidence>